<sequence length="434" mass="49710">MKQLLKDPEANKELLAPHKVDTSDYEKKVQEEMAAQQTEKQEPQKQENMEQRKEQQQDKSEQMQGKRGYQPIDESKINWQELEDRWGVKRDNLEKSGDLTKMLNYGKSDLVKVKPTFGGESFELDARLSFKKDGEGNISLVPHFIRKEQKLDEYKEHKFSDNDRKNLRETGNLGRVVDIVDRETGEIIPSYISIDRKTNEITDIPASRVRIPERIGKTEITTQERDMLRAGLPVRDKLIERNDGRKFVTTLQVNVEQRGVEFVPGTGKSPRTAQTQETKGDTSKSQAQGGENAAQTKKEQRRNTWTNEDGSIRPISKWSGVSFTDQQKADYVAGKAVKLENVTDKQGFHATMYIKFNPEKGRPYRYDTNPDNAQQVAPSNESRTQVAVNNDGKTNEATKNLREPLQKGQTNPKDARQQQQQEKPQKKTGKGMKM</sequence>
<feature type="compositionally biased region" description="Polar residues" evidence="1">
    <location>
        <begin position="369"/>
        <end position="392"/>
    </location>
</feature>
<organism evidence="4 5">
    <name type="scientific">Bacteroides acidifaciens</name>
    <dbReference type="NCBI Taxonomy" id="85831"/>
    <lineage>
        <taxon>Bacteria</taxon>
        <taxon>Pseudomonadati</taxon>
        <taxon>Bacteroidota</taxon>
        <taxon>Bacteroidia</taxon>
        <taxon>Bacteroidales</taxon>
        <taxon>Bacteroidaceae</taxon>
        <taxon>Bacteroides</taxon>
    </lineage>
</organism>
<evidence type="ECO:0000313" key="5">
    <source>
        <dbReference type="Proteomes" id="UP000491181"/>
    </source>
</evidence>
<feature type="domain" description="DUF4099" evidence="3">
    <location>
        <begin position="72"/>
        <end position="153"/>
    </location>
</feature>
<dbReference type="AlphaFoldDB" id="A0A7J0A8R7"/>
<dbReference type="EMBL" id="BLLS01000245">
    <property type="protein sequence ID" value="GFH88556.1"/>
    <property type="molecule type" value="Genomic_DNA"/>
</dbReference>
<proteinExistence type="predicted"/>
<name>A0A7J0A8R7_9BACE</name>
<accession>A0A7J0A8R7</accession>
<evidence type="ECO:0000259" key="3">
    <source>
        <dbReference type="Pfam" id="PF13351"/>
    </source>
</evidence>
<protein>
    <recommendedName>
        <fullName evidence="6">DUF4099 domain-containing protein</fullName>
    </recommendedName>
</protein>
<dbReference type="Pfam" id="PF13101">
    <property type="entry name" value="DUF3945"/>
    <property type="match status" value="2"/>
</dbReference>
<feature type="domain" description="DUF3945" evidence="2">
    <location>
        <begin position="319"/>
        <end position="363"/>
    </location>
</feature>
<reference evidence="4 5" key="1">
    <citation type="journal article" date="2020" name="Microbiome">
        <title>Single-cell genomics of uncultured bacteria reveals dietary fiber responders in the mouse gut microbiota.</title>
        <authorList>
            <person name="Chijiiwa R."/>
            <person name="Hosokawa M."/>
            <person name="Kogawa M."/>
            <person name="Nishikawa Y."/>
            <person name="Ide K."/>
            <person name="Sakanashi C."/>
            <person name="Takahashi K."/>
            <person name="Takeyama H."/>
        </authorList>
    </citation>
    <scope>NUCLEOTIDE SEQUENCE [LARGE SCALE GENOMIC DNA]</scope>
    <source>
        <strain evidence="4">IMSAGC_001</strain>
    </source>
</reference>
<feature type="compositionally biased region" description="Basic and acidic residues" evidence="1">
    <location>
        <begin position="1"/>
        <end position="31"/>
    </location>
</feature>
<feature type="compositionally biased region" description="Polar residues" evidence="1">
    <location>
        <begin position="269"/>
        <end position="295"/>
    </location>
</feature>
<feature type="domain" description="DUF3945" evidence="2">
    <location>
        <begin position="212"/>
        <end position="264"/>
    </location>
</feature>
<dbReference type="Proteomes" id="UP000491181">
    <property type="component" value="Unassembled WGS sequence"/>
</dbReference>
<feature type="region of interest" description="Disordered" evidence="1">
    <location>
        <begin position="359"/>
        <end position="434"/>
    </location>
</feature>
<evidence type="ECO:0000256" key="1">
    <source>
        <dbReference type="SAM" id="MobiDB-lite"/>
    </source>
</evidence>
<comment type="caution">
    <text evidence="4">The sequence shown here is derived from an EMBL/GenBank/DDBJ whole genome shotgun (WGS) entry which is preliminary data.</text>
</comment>
<dbReference type="Pfam" id="PF13351">
    <property type="entry name" value="DUF4099"/>
    <property type="match status" value="1"/>
</dbReference>
<evidence type="ECO:0000313" key="4">
    <source>
        <dbReference type="EMBL" id="GFH88556.1"/>
    </source>
</evidence>
<dbReference type="InterPro" id="IPR025343">
    <property type="entry name" value="DUF4099"/>
</dbReference>
<feature type="region of interest" description="Disordered" evidence="1">
    <location>
        <begin position="261"/>
        <end position="316"/>
    </location>
</feature>
<evidence type="ECO:0000259" key="2">
    <source>
        <dbReference type="Pfam" id="PF13101"/>
    </source>
</evidence>
<feature type="region of interest" description="Disordered" evidence="1">
    <location>
        <begin position="1"/>
        <end position="76"/>
    </location>
</feature>
<feature type="compositionally biased region" description="Basic and acidic residues" evidence="1">
    <location>
        <begin position="393"/>
        <end position="405"/>
    </location>
</feature>
<gene>
    <name evidence="4" type="ORF">IMSAGC001_03999</name>
</gene>
<dbReference type="InterPro" id="IPR025222">
    <property type="entry name" value="DUF3945"/>
</dbReference>
<feature type="compositionally biased region" description="Basic and acidic residues" evidence="1">
    <location>
        <begin position="39"/>
        <end position="61"/>
    </location>
</feature>
<evidence type="ECO:0008006" key="6">
    <source>
        <dbReference type="Google" id="ProtNLM"/>
    </source>
</evidence>